<keyword evidence="1" id="KW-0732">Signal</keyword>
<feature type="signal peptide" evidence="1">
    <location>
        <begin position="1"/>
        <end position="22"/>
    </location>
</feature>
<evidence type="ECO:0000256" key="1">
    <source>
        <dbReference type="SAM" id="SignalP"/>
    </source>
</evidence>
<proteinExistence type="predicted"/>
<evidence type="ECO:0000313" key="2">
    <source>
        <dbReference type="EMBL" id="KAK0508067.1"/>
    </source>
</evidence>
<sequence>MSRHFSYSYILYVLLSVLYVNSEPSSDPLEVLTSNSTSIGSSNSTNDIELRCFTPASARFPLNPADCSVAFMQIVLTPGFRVVYRFSKNLRRLDAVKLPKGWTQGDCIIMVSCANDRDTSAFRLSDVAHAARAIINQCVVGRDLSYGGIVGVSDVPSFYVSVAGNAENRPQGNSTTINDTWLGGNNTTLFDTELGGITTLPDTELGGNTTLLDTE</sequence>
<gene>
    <name evidence="2" type="ORF">JMJ35_009151</name>
</gene>
<dbReference type="EMBL" id="JAFEKC020000021">
    <property type="protein sequence ID" value="KAK0508067.1"/>
    <property type="molecule type" value="Genomic_DNA"/>
</dbReference>
<dbReference type="AlphaFoldDB" id="A0AA39QRW2"/>
<reference evidence="2" key="1">
    <citation type="submission" date="2023-03" db="EMBL/GenBank/DDBJ databases">
        <title>Complete genome of Cladonia borealis.</title>
        <authorList>
            <person name="Park H."/>
        </authorList>
    </citation>
    <scope>NUCLEOTIDE SEQUENCE</scope>
    <source>
        <strain evidence="2">ANT050790</strain>
    </source>
</reference>
<name>A0AA39QRW2_9LECA</name>
<protein>
    <submittedName>
        <fullName evidence="2">Uncharacterized protein</fullName>
    </submittedName>
</protein>
<comment type="caution">
    <text evidence="2">The sequence shown here is derived from an EMBL/GenBank/DDBJ whole genome shotgun (WGS) entry which is preliminary data.</text>
</comment>
<organism evidence="2 3">
    <name type="scientific">Cladonia borealis</name>
    <dbReference type="NCBI Taxonomy" id="184061"/>
    <lineage>
        <taxon>Eukaryota</taxon>
        <taxon>Fungi</taxon>
        <taxon>Dikarya</taxon>
        <taxon>Ascomycota</taxon>
        <taxon>Pezizomycotina</taxon>
        <taxon>Lecanoromycetes</taxon>
        <taxon>OSLEUM clade</taxon>
        <taxon>Lecanoromycetidae</taxon>
        <taxon>Lecanorales</taxon>
        <taxon>Lecanorineae</taxon>
        <taxon>Cladoniaceae</taxon>
        <taxon>Cladonia</taxon>
    </lineage>
</organism>
<keyword evidence="3" id="KW-1185">Reference proteome</keyword>
<feature type="chain" id="PRO_5041372936" evidence="1">
    <location>
        <begin position="23"/>
        <end position="215"/>
    </location>
</feature>
<accession>A0AA39QRW2</accession>
<evidence type="ECO:0000313" key="3">
    <source>
        <dbReference type="Proteomes" id="UP001166286"/>
    </source>
</evidence>
<dbReference type="Proteomes" id="UP001166286">
    <property type="component" value="Unassembled WGS sequence"/>
</dbReference>